<feature type="transmembrane region" description="Helical" evidence="1">
    <location>
        <begin position="189"/>
        <end position="211"/>
    </location>
</feature>
<evidence type="ECO:0000313" key="3">
    <source>
        <dbReference type="EMBL" id="AUD01687.1"/>
    </source>
</evidence>
<dbReference type="GO" id="GO:0006508">
    <property type="term" value="P:proteolysis"/>
    <property type="evidence" value="ECO:0007669"/>
    <property type="project" value="InterPro"/>
</dbReference>
<keyword evidence="1" id="KW-0472">Membrane</keyword>
<proteinExistence type="predicted"/>
<feature type="domain" description="Peptidase M28" evidence="2">
    <location>
        <begin position="214"/>
        <end position="383"/>
    </location>
</feature>
<dbReference type="KEGG" id="spir:CWM47_07550"/>
<dbReference type="InterPro" id="IPR007484">
    <property type="entry name" value="Peptidase_M28"/>
</dbReference>
<dbReference type="GO" id="GO:0008235">
    <property type="term" value="F:metalloexopeptidase activity"/>
    <property type="evidence" value="ECO:0007669"/>
    <property type="project" value="InterPro"/>
</dbReference>
<keyword evidence="4" id="KW-1185">Reference proteome</keyword>
<dbReference type="Pfam" id="PF04389">
    <property type="entry name" value="Peptidase_M28"/>
    <property type="match status" value="1"/>
</dbReference>
<dbReference type="PANTHER" id="PTHR12147:SF26">
    <property type="entry name" value="PEPTIDASE M28 DOMAIN-CONTAINING PROTEIN"/>
    <property type="match status" value="1"/>
</dbReference>
<dbReference type="SUPFAM" id="SSF53187">
    <property type="entry name" value="Zn-dependent exopeptidases"/>
    <property type="match status" value="1"/>
</dbReference>
<dbReference type="AlphaFoldDB" id="A0A2K8YVN1"/>
<feature type="transmembrane region" description="Helical" evidence="1">
    <location>
        <begin position="62"/>
        <end position="91"/>
    </location>
</feature>
<evidence type="ECO:0000256" key="1">
    <source>
        <dbReference type="SAM" id="Phobius"/>
    </source>
</evidence>
<reference evidence="3 4" key="1">
    <citation type="submission" date="2017-11" db="EMBL/GenBank/DDBJ databases">
        <title>Taxonomic description and genome sequences of Spirosoma HA7 sp. nov., isolated from pollen microhabitat of Corylus avellana.</title>
        <authorList>
            <person name="Ambika Manirajan B."/>
            <person name="Suarez C."/>
            <person name="Ratering S."/>
            <person name="Geissler-Plaum R."/>
            <person name="Cardinale M."/>
            <person name="Sylvia S."/>
        </authorList>
    </citation>
    <scope>NUCLEOTIDE SEQUENCE [LARGE SCALE GENOMIC DNA]</scope>
    <source>
        <strain evidence="3 4">HA7</strain>
    </source>
</reference>
<evidence type="ECO:0000259" key="2">
    <source>
        <dbReference type="Pfam" id="PF04389"/>
    </source>
</evidence>
<keyword evidence="1" id="KW-1133">Transmembrane helix</keyword>
<dbReference type="InterPro" id="IPR045175">
    <property type="entry name" value="M28_fam"/>
</dbReference>
<name>A0A2K8YVN1_9BACT</name>
<organism evidence="3 4">
    <name type="scientific">Spirosoma pollinicola</name>
    <dbReference type="NCBI Taxonomy" id="2057025"/>
    <lineage>
        <taxon>Bacteria</taxon>
        <taxon>Pseudomonadati</taxon>
        <taxon>Bacteroidota</taxon>
        <taxon>Cytophagia</taxon>
        <taxon>Cytophagales</taxon>
        <taxon>Cytophagaceae</taxon>
        <taxon>Spirosoma</taxon>
    </lineage>
</organism>
<accession>A0A2K8YVN1</accession>
<dbReference type="EMBL" id="CP025096">
    <property type="protein sequence ID" value="AUD01687.1"/>
    <property type="molecule type" value="Genomic_DNA"/>
</dbReference>
<protein>
    <submittedName>
        <fullName evidence="3">Peptidase M28</fullName>
    </submittedName>
</protein>
<dbReference type="PANTHER" id="PTHR12147">
    <property type="entry name" value="METALLOPEPTIDASE M28 FAMILY MEMBER"/>
    <property type="match status" value="1"/>
</dbReference>
<dbReference type="RefSeq" id="WP_100987408.1">
    <property type="nucleotide sequence ID" value="NZ_CP025096.1"/>
</dbReference>
<gene>
    <name evidence="3" type="ORF">CWM47_07550</name>
</gene>
<dbReference type="Gene3D" id="3.40.630.10">
    <property type="entry name" value="Zn peptidases"/>
    <property type="match status" value="1"/>
</dbReference>
<evidence type="ECO:0000313" key="4">
    <source>
        <dbReference type="Proteomes" id="UP000232883"/>
    </source>
</evidence>
<keyword evidence="1" id="KW-0812">Transmembrane</keyword>
<dbReference type="Proteomes" id="UP000232883">
    <property type="component" value="Chromosome"/>
</dbReference>
<sequence length="396" mass="44178">MNIPQGRLTVQKILRELSSLPHRGAATANETKAGDLLQGYLAGMGATVKKEPFQTPKTYATIVYWLMGGLLTGLALIPVTGVAVGLVWYFVWLAWLYFNWRYSFITKFPVQHTAHNVVGRWASRTREGEVRKKVILIAHYDTAPVSLLYSPKRQAYFRLSLISSLWLMLLAGALATLEAFRIASPYLTYVRYGLMVYFVVQAVLGTLGYWLKGYANGANDNATGVAAALATANKLRQANLLNVDIEVVLTSAEEVGMIGAYHYVEAHRKEWKRGQTLAINFDSLGAGKLTVVEQTGTAEVIRYDNEPTRLARQLVNTDAFRDRAQMRNWHTADFDSVWFVRKKIPVLALCAVDADGRMPRIHQLDDTLDNVDESPIYTAIDMATAVVIAWLTSDKA</sequence>
<dbReference type="OrthoDB" id="923601at2"/>
<feature type="transmembrane region" description="Helical" evidence="1">
    <location>
        <begin position="155"/>
        <end position="177"/>
    </location>
</feature>